<dbReference type="InterPro" id="IPR009071">
    <property type="entry name" value="HMG_box_dom"/>
</dbReference>
<protein>
    <recommendedName>
        <fullName evidence="8">N-acetyltransferase domain-containing protein</fullName>
    </recommendedName>
</protein>
<dbReference type="CDD" id="cd04301">
    <property type="entry name" value="NAT_SF"/>
    <property type="match status" value="1"/>
</dbReference>
<dbReference type="SUPFAM" id="SSF47095">
    <property type="entry name" value="HMG-box"/>
    <property type="match status" value="1"/>
</dbReference>
<dbReference type="GO" id="GO:0030154">
    <property type="term" value="P:cell differentiation"/>
    <property type="evidence" value="ECO:0007669"/>
    <property type="project" value="TreeGrafter"/>
</dbReference>
<dbReference type="PROSITE" id="PS50118">
    <property type="entry name" value="HMG_BOX_2"/>
    <property type="match status" value="1"/>
</dbReference>
<sequence length="593" mass="68949">MKLQNTSAMRIPRPPNAFMIFRAQHSKNSSKRQTELSSDISLLWKNEKNKAHYFDMAKNLKIEHQQKYPGYVYTPQKKSRKIQKIGFLSNDSSNNNKKKVIRNYILENNSNSSSNLVKFKSEVSTVSSTINFDYRPCTPVIDNDLNISTQKPLSISELLDVSYLFTNSDSFATSIKKNPITLLTPTDKDFNTINFNEENLKLWSVRTCNLSENSQTLCSNYFGDYKARNQIGYISSPDYRLDKFYINNRRAKYEKITSVRQGVNYNHFYSDKRPRCTPRRNKSNTNFIFGLPSPGSSPPSTLVRFRELVAELFPSSPPTAKTPKKIPSPKEKMILRKEEFKKTHSFNLSDKDRREKKLNNFKVECRTKRNQIINHNRGYYFFGEKAFFGGMKPNLGNSLHITEGTNTDLIKDKDQTSKPLENRLVELFPKSTYFPESILTEIMLLKGGKEIRSSPYHLHKFYQANEMVKENFLELDVDADLSFIIDDGFSCEIIFEKEEIDENVLGVSMFVYMKKYIWVEDVVVDKKFRGIGVGKVLIKRLKEMAVYREKSILLYSLSNSIPFYEKEGFKRIDIFQNDNKCHDGAYLVWDLPV</sequence>
<evidence type="ECO:0000313" key="7">
    <source>
        <dbReference type="Proteomes" id="UP001211065"/>
    </source>
</evidence>
<gene>
    <name evidence="6" type="ORF">HK099_006480</name>
</gene>
<dbReference type="SMART" id="SM00398">
    <property type="entry name" value="HMG"/>
    <property type="match status" value="1"/>
</dbReference>
<proteinExistence type="predicted"/>
<keyword evidence="3" id="KW-0539">Nucleus</keyword>
<comment type="caution">
    <text evidence="6">The sequence shown here is derived from an EMBL/GenBank/DDBJ whole genome shotgun (WGS) entry which is preliminary data.</text>
</comment>
<dbReference type="Gene3D" id="3.40.630.30">
    <property type="match status" value="1"/>
</dbReference>
<evidence type="ECO:0000256" key="2">
    <source>
        <dbReference type="ARBA" id="ARBA00023163"/>
    </source>
</evidence>
<dbReference type="PANTHER" id="PTHR10270:SF161">
    <property type="entry name" value="SEX-DETERMINING REGION Y PROTEIN"/>
    <property type="match status" value="1"/>
</dbReference>
<dbReference type="GO" id="GO:0000978">
    <property type="term" value="F:RNA polymerase II cis-regulatory region sequence-specific DNA binding"/>
    <property type="evidence" value="ECO:0007669"/>
    <property type="project" value="TreeGrafter"/>
</dbReference>
<dbReference type="InterPro" id="IPR000182">
    <property type="entry name" value="GNAT_dom"/>
</dbReference>
<evidence type="ECO:0008006" key="8">
    <source>
        <dbReference type="Google" id="ProtNLM"/>
    </source>
</evidence>
<accession>A0AAD5TY60</accession>
<keyword evidence="2" id="KW-0804">Transcription</keyword>
<feature type="DNA-binding region" description="HMG box" evidence="3">
    <location>
        <begin position="11"/>
        <end position="72"/>
    </location>
</feature>
<dbReference type="InterPro" id="IPR036910">
    <property type="entry name" value="HMG_box_dom_sf"/>
</dbReference>
<keyword evidence="7" id="KW-1185">Reference proteome</keyword>
<name>A0AAD5TY60_9FUNG</name>
<evidence type="ECO:0000256" key="3">
    <source>
        <dbReference type="PROSITE-ProRule" id="PRU00267"/>
    </source>
</evidence>
<dbReference type="PANTHER" id="PTHR10270">
    <property type="entry name" value="SOX TRANSCRIPTION FACTOR"/>
    <property type="match status" value="1"/>
</dbReference>
<dbReference type="EMBL" id="JADGJW010000560">
    <property type="protein sequence ID" value="KAJ3215195.1"/>
    <property type="molecule type" value="Genomic_DNA"/>
</dbReference>
<evidence type="ECO:0000313" key="6">
    <source>
        <dbReference type="EMBL" id="KAJ3215195.1"/>
    </source>
</evidence>
<dbReference type="GO" id="GO:0001228">
    <property type="term" value="F:DNA-binding transcription activator activity, RNA polymerase II-specific"/>
    <property type="evidence" value="ECO:0007669"/>
    <property type="project" value="TreeGrafter"/>
</dbReference>
<dbReference type="InterPro" id="IPR050140">
    <property type="entry name" value="SRY-related_HMG-box_TF-like"/>
</dbReference>
<evidence type="ECO:0000256" key="1">
    <source>
        <dbReference type="ARBA" id="ARBA00023125"/>
    </source>
</evidence>
<dbReference type="InterPro" id="IPR016181">
    <property type="entry name" value="Acyl_CoA_acyltransferase"/>
</dbReference>
<dbReference type="Pfam" id="PF13508">
    <property type="entry name" value="Acetyltransf_7"/>
    <property type="match status" value="1"/>
</dbReference>
<dbReference type="GO" id="GO:0005634">
    <property type="term" value="C:nucleus"/>
    <property type="evidence" value="ECO:0007669"/>
    <property type="project" value="UniProtKB-UniRule"/>
</dbReference>
<dbReference type="Pfam" id="PF00505">
    <property type="entry name" value="HMG_box"/>
    <property type="match status" value="1"/>
</dbReference>
<evidence type="ECO:0000259" key="5">
    <source>
        <dbReference type="PROSITE" id="PS51186"/>
    </source>
</evidence>
<dbReference type="Proteomes" id="UP001211065">
    <property type="component" value="Unassembled WGS sequence"/>
</dbReference>
<dbReference type="PROSITE" id="PS51186">
    <property type="entry name" value="GNAT"/>
    <property type="match status" value="1"/>
</dbReference>
<feature type="domain" description="HMG box" evidence="4">
    <location>
        <begin position="11"/>
        <end position="72"/>
    </location>
</feature>
<feature type="domain" description="N-acetyltransferase" evidence="5">
    <location>
        <begin position="449"/>
        <end position="592"/>
    </location>
</feature>
<dbReference type="SUPFAM" id="SSF55729">
    <property type="entry name" value="Acyl-CoA N-acyltransferases (Nat)"/>
    <property type="match status" value="1"/>
</dbReference>
<dbReference type="Gene3D" id="1.10.30.10">
    <property type="entry name" value="High mobility group box domain"/>
    <property type="match status" value="1"/>
</dbReference>
<evidence type="ECO:0000259" key="4">
    <source>
        <dbReference type="PROSITE" id="PS50118"/>
    </source>
</evidence>
<dbReference type="AlphaFoldDB" id="A0AAD5TY60"/>
<dbReference type="CDD" id="cd01389">
    <property type="entry name" value="HMG-box_ROX1-like"/>
    <property type="match status" value="1"/>
</dbReference>
<organism evidence="6 7">
    <name type="scientific">Clydaea vesicula</name>
    <dbReference type="NCBI Taxonomy" id="447962"/>
    <lineage>
        <taxon>Eukaryota</taxon>
        <taxon>Fungi</taxon>
        <taxon>Fungi incertae sedis</taxon>
        <taxon>Chytridiomycota</taxon>
        <taxon>Chytridiomycota incertae sedis</taxon>
        <taxon>Chytridiomycetes</taxon>
        <taxon>Lobulomycetales</taxon>
        <taxon>Lobulomycetaceae</taxon>
        <taxon>Clydaea</taxon>
    </lineage>
</organism>
<reference evidence="6" key="1">
    <citation type="submission" date="2020-05" db="EMBL/GenBank/DDBJ databases">
        <title>Phylogenomic resolution of chytrid fungi.</title>
        <authorList>
            <person name="Stajich J.E."/>
            <person name="Amses K."/>
            <person name="Simmons R."/>
            <person name="Seto K."/>
            <person name="Myers J."/>
            <person name="Bonds A."/>
            <person name="Quandt C.A."/>
            <person name="Barry K."/>
            <person name="Liu P."/>
            <person name="Grigoriev I."/>
            <person name="Longcore J.E."/>
            <person name="James T.Y."/>
        </authorList>
    </citation>
    <scope>NUCLEOTIDE SEQUENCE</scope>
    <source>
        <strain evidence="6">JEL0476</strain>
    </source>
</reference>
<dbReference type="GO" id="GO:0016747">
    <property type="term" value="F:acyltransferase activity, transferring groups other than amino-acyl groups"/>
    <property type="evidence" value="ECO:0007669"/>
    <property type="project" value="InterPro"/>
</dbReference>
<keyword evidence="1 3" id="KW-0238">DNA-binding</keyword>